<dbReference type="SUPFAM" id="SSF81296">
    <property type="entry name" value="E set domains"/>
    <property type="match status" value="1"/>
</dbReference>
<dbReference type="Pfam" id="PF02115">
    <property type="entry name" value="Rho_GDI"/>
    <property type="match status" value="1"/>
</dbReference>
<evidence type="ECO:0000313" key="8">
    <source>
        <dbReference type="EMBL" id="OWF50605.1"/>
    </source>
</evidence>
<dbReference type="Proteomes" id="UP000242188">
    <property type="component" value="Unassembled WGS sequence"/>
</dbReference>
<comment type="function">
    <text evidence="4">Inhibits GDP/GTP exchange reaction of RhoB. Interacts specifically with the GDP- and GTP-bound forms of post-translationally processed Rhob and Rhog proteins, both of which show a growth-regulated expression in mammalian cells. Stimulates the release of the GDP-bound but not the GTP-bound RhoB protein. Also inhibits the GDP/GTP exchange of RhoB but shows less ability to inhibit the dissociation of prebound GTP.</text>
</comment>
<dbReference type="GO" id="GO:0016020">
    <property type="term" value="C:membrane"/>
    <property type="evidence" value="ECO:0007669"/>
    <property type="project" value="TreeGrafter"/>
</dbReference>
<proteinExistence type="inferred from homology"/>
<dbReference type="FunFam" id="2.70.50.30:FF:000001">
    <property type="entry name" value="Rho GDP-dissociation inhibitor 1"/>
    <property type="match status" value="1"/>
</dbReference>
<dbReference type="Gene3D" id="2.70.50.30">
    <property type="entry name" value="Coagulation Factor XIII, subunit A, domain 1"/>
    <property type="match status" value="1"/>
</dbReference>
<dbReference type="GO" id="GO:0005094">
    <property type="term" value="F:Rho GDP-dissociation inhibitor activity"/>
    <property type="evidence" value="ECO:0007669"/>
    <property type="project" value="InterPro"/>
</dbReference>
<dbReference type="PANTHER" id="PTHR10980">
    <property type="entry name" value="RHO GDP-DISSOCIATION INHIBITOR"/>
    <property type="match status" value="1"/>
</dbReference>
<dbReference type="PANTHER" id="PTHR10980:SF3">
    <property type="entry name" value="LD16419P"/>
    <property type="match status" value="1"/>
</dbReference>
<dbReference type="InterPro" id="IPR014756">
    <property type="entry name" value="Ig_E-set"/>
</dbReference>
<reference evidence="8 9" key="1">
    <citation type="journal article" date="2017" name="Nat. Ecol. Evol.">
        <title>Scallop genome provides insights into evolution of bilaterian karyotype and development.</title>
        <authorList>
            <person name="Wang S."/>
            <person name="Zhang J."/>
            <person name="Jiao W."/>
            <person name="Li J."/>
            <person name="Xun X."/>
            <person name="Sun Y."/>
            <person name="Guo X."/>
            <person name="Huan P."/>
            <person name="Dong B."/>
            <person name="Zhang L."/>
            <person name="Hu X."/>
            <person name="Sun X."/>
            <person name="Wang J."/>
            <person name="Zhao C."/>
            <person name="Wang Y."/>
            <person name="Wang D."/>
            <person name="Huang X."/>
            <person name="Wang R."/>
            <person name="Lv J."/>
            <person name="Li Y."/>
            <person name="Zhang Z."/>
            <person name="Liu B."/>
            <person name="Lu W."/>
            <person name="Hui Y."/>
            <person name="Liang J."/>
            <person name="Zhou Z."/>
            <person name="Hou R."/>
            <person name="Li X."/>
            <person name="Liu Y."/>
            <person name="Li H."/>
            <person name="Ning X."/>
            <person name="Lin Y."/>
            <person name="Zhao L."/>
            <person name="Xing Q."/>
            <person name="Dou J."/>
            <person name="Li Y."/>
            <person name="Mao J."/>
            <person name="Guo H."/>
            <person name="Dou H."/>
            <person name="Li T."/>
            <person name="Mu C."/>
            <person name="Jiang W."/>
            <person name="Fu Q."/>
            <person name="Fu X."/>
            <person name="Miao Y."/>
            <person name="Liu J."/>
            <person name="Yu Q."/>
            <person name="Li R."/>
            <person name="Liao H."/>
            <person name="Li X."/>
            <person name="Kong Y."/>
            <person name="Jiang Z."/>
            <person name="Chourrout D."/>
            <person name="Li R."/>
            <person name="Bao Z."/>
        </authorList>
    </citation>
    <scope>NUCLEOTIDE SEQUENCE [LARGE SCALE GENOMIC DNA]</scope>
    <source>
        <strain evidence="8 9">PY_sf001</strain>
    </source>
</reference>
<evidence type="ECO:0000256" key="4">
    <source>
        <dbReference type="ARBA" id="ARBA00053735"/>
    </source>
</evidence>
<sequence>MAESGEQVEVGQQELEEDEDDEVNPNYKAPEQKSMKEILEADKDDESLVNYKKQLMGENTQDLVIDPSIEAKVILKTLELRFEDAPDDKQSMDLTGDLSTLKEKKFEIVEGRPYRIAILFNVQRDIVTGLKYSHICKRKGVKVDKKLLMMGSYGPKHEPHCFQSAVEDTPSGLLARGTYNVKSTFFDDDKHKYTEFDWKFEIVKKK</sequence>
<evidence type="ECO:0000256" key="5">
    <source>
        <dbReference type="ARBA" id="ARBA00073845"/>
    </source>
</evidence>
<gene>
    <name evidence="8" type="ORF">KP79_PYT06175</name>
</gene>
<evidence type="ECO:0000313" key="9">
    <source>
        <dbReference type="Proteomes" id="UP000242188"/>
    </source>
</evidence>
<name>A0A210QPF6_MIZYE</name>
<dbReference type="GO" id="GO:0005829">
    <property type="term" value="C:cytosol"/>
    <property type="evidence" value="ECO:0007669"/>
    <property type="project" value="TreeGrafter"/>
</dbReference>
<comment type="similarity">
    <text evidence="2">Belongs to the Rho GDI family.</text>
</comment>
<evidence type="ECO:0000256" key="2">
    <source>
        <dbReference type="ARBA" id="ARBA00009758"/>
    </source>
</evidence>
<organism evidence="8 9">
    <name type="scientific">Mizuhopecten yessoensis</name>
    <name type="common">Japanese scallop</name>
    <name type="synonym">Patinopecten yessoensis</name>
    <dbReference type="NCBI Taxonomy" id="6573"/>
    <lineage>
        <taxon>Eukaryota</taxon>
        <taxon>Metazoa</taxon>
        <taxon>Spiralia</taxon>
        <taxon>Lophotrochozoa</taxon>
        <taxon>Mollusca</taxon>
        <taxon>Bivalvia</taxon>
        <taxon>Autobranchia</taxon>
        <taxon>Pteriomorphia</taxon>
        <taxon>Pectinida</taxon>
        <taxon>Pectinoidea</taxon>
        <taxon>Pectinidae</taxon>
        <taxon>Mizuhopecten</taxon>
    </lineage>
</organism>
<evidence type="ECO:0000256" key="7">
    <source>
        <dbReference type="SAM" id="MobiDB-lite"/>
    </source>
</evidence>
<dbReference type="STRING" id="6573.A0A210QPF6"/>
<comment type="caution">
    <text evidence="8">The sequence shown here is derived from an EMBL/GenBank/DDBJ whole genome shotgun (WGS) entry which is preliminary data.</text>
</comment>
<dbReference type="OrthoDB" id="1683373at2759"/>
<protein>
    <recommendedName>
        <fullName evidence="5">Rho GDP-dissociation inhibitor 3</fullName>
    </recommendedName>
    <alternativeName>
        <fullName evidence="6">Rho-GDI gamma</fullName>
    </alternativeName>
</protein>
<evidence type="ECO:0000256" key="1">
    <source>
        <dbReference type="ARBA" id="ARBA00004496"/>
    </source>
</evidence>
<dbReference type="GO" id="GO:0007266">
    <property type="term" value="P:Rho protein signal transduction"/>
    <property type="evidence" value="ECO:0007669"/>
    <property type="project" value="InterPro"/>
</dbReference>
<keyword evidence="3" id="KW-0963">Cytoplasm</keyword>
<feature type="compositionally biased region" description="Low complexity" evidence="7">
    <location>
        <begin position="1"/>
        <end position="13"/>
    </location>
</feature>
<accession>A0A210QPF6</accession>
<evidence type="ECO:0000256" key="3">
    <source>
        <dbReference type="ARBA" id="ARBA00022490"/>
    </source>
</evidence>
<feature type="compositionally biased region" description="Acidic residues" evidence="7">
    <location>
        <begin position="14"/>
        <end position="23"/>
    </location>
</feature>
<dbReference type="EMBL" id="NEDP02002569">
    <property type="protein sequence ID" value="OWF50605.1"/>
    <property type="molecule type" value="Genomic_DNA"/>
</dbReference>
<dbReference type="InterPro" id="IPR000406">
    <property type="entry name" value="Rho_GDI"/>
</dbReference>
<keyword evidence="9" id="KW-1185">Reference proteome</keyword>
<evidence type="ECO:0000256" key="6">
    <source>
        <dbReference type="ARBA" id="ARBA00080671"/>
    </source>
</evidence>
<dbReference type="PRINTS" id="PR00492">
    <property type="entry name" value="RHOGDI"/>
</dbReference>
<dbReference type="InterPro" id="IPR024792">
    <property type="entry name" value="RhoGDI_dom_sf"/>
</dbReference>
<feature type="region of interest" description="Disordered" evidence="7">
    <location>
        <begin position="1"/>
        <end position="34"/>
    </location>
</feature>
<comment type="subcellular location">
    <subcellularLocation>
        <location evidence="1">Cytoplasm</location>
    </subcellularLocation>
</comment>
<dbReference type="AlphaFoldDB" id="A0A210QPF6"/>